<keyword evidence="6" id="KW-0378">Hydrolase</keyword>
<accession>A0A6A6U6J0</accession>
<evidence type="ECO:0000313" key="10">
    <source>
        <dbReference type="EMBL" id="KAF2667057.1"/>
    </source>
</evidence>
<gene>
    <name evidence="10" type="ORF">BT63DRAFT_427476</name>
</gene>
<dbReference type="InterPro" id="IPR028889">
    <property type="entry name" value="USP"/>
</dbReference>
<feature type="domain" description="USP" evidence="9">
    <location>
        <begin position="121"/>
        <end position="550"/>
    </location>
</feature>
<protein>
    <recommendedName>
        <fullName evidence="3">ubiquitinyl hydrolase 1</fullName>
        <ecNumber evidence="3">3.4.19.12</ecNumber>
    </recommendedName>
</protein>
<evidence type="ECO:0000313" key="11">
    <source>
        <dbReference type="Proteomes" id="UP000799302"/>
    </source>
</evidence>
<dbReference type="OrthoDB" id="2020758at2759"/>
<dbReference type="InterPro" id="IPR038765">
    <property type="entry name" value="Papain-like_cys_pep_sf"/>
</dbReference>
<evidence type="ECO:0000256" key="7">
    <source>
        <dbReference type="ARBA" id="ARBA00022807"/>
    </source>
</evidence>
<dbReference type="CDD" id="cd02662">
    <property type="entry name" value="Peptidase_C19F"/>
    <property type="match status" value="1"/>
</dbReference>
<dbReference type="GO" id="GO:0016579">
    <property type="term" value="P:protein deubiquitination"/>
    <property type="evidence" value="ECO:0007669"/>
    <property type="project" value="InterPro"/>
</dbReference>
<dbReference type="Pfam" id="PF00443">
    <property type="entry name" value="UCH"/>
    <property type="match status" value="1"/>
</dbReference>
<dbReference type="PANTHER" id="PTHR24006:SF888">
    <property type="entry name" value="UBIQUITIN CARBOXYL-TERMINAL HYDROLASE 30"/>
    <property type="match status" value="1"/>
</dbReference>
<dbReference type="PROSITE" id="PS50235">
    <property type="entry name" value="USP_3"/>
    <property type="match status" value="1"/>
</dbReference>
<dbReference type="InterPro" id="IPR001394">
    <property type="entry name" value="Peptidase_C19_UCH"/>
</dbReference>
<name>A0A6A6U6J0_9PEZI</name>
<dbReference type="PANTHER" id="PTHR24006">
    <property type="entry name" value="UBIQUITIN CARBOXYL-TERMINAL HYDROLASE"/>
    <property type="match status" value="1"/>
</dbReference>
<dbReference type="GO" id="GO:0004843">
    <property type="term" value="F:cysteine-type deubiquitinase activity"/>
    <property type="evidence" value="ECO:0007669"/>
    <property type="project" value="UniProtKB-EC"/>
</dbReference>
<comment type="similarity">
    <text evidence="2">Belongs to the peptidase C19 family.</text>
</comment>
<dbReference type="AlphaFoldDB" id="A0A6A6U6J0"/>
<dbReference type="Proteomes" id="UP000799302">
    <property type="component" value="Unassembled WGS sequence"/>
</dbReference>
<evidence type="ECO:0000256" key="6">
    <source>
        <dbReference type="ARBA" id="ARBA00022801"/>
    </source>
</evidence>
<feature type="compositionally biased region" description="Low complexity" evidence="8">
    <location>
        <begin position="607"/>
        <end position="623"/>
    </location>
</feature>
<evidence type="ECO:0000256" key="1">
    <source>
        <dbReference type="ARBA" id="ARBA00000707"/>
    </source>
</evidence>
<sequence length="665" mass="73262">MNVDTAWAASKPSFSSFQGTQQLRKPALETWIDAKLILPALIALASAYHVTGGTAHYRILFFVKRVLLGLKDMAYRFSTGLIRPTALIHSGGKTPGSAAGRIIARTGLPAFAQRMIQSKPLGLGNVDFSCYQNSVVQGLSSLVSFPKFLDQIIEDGTNGTATSTVLTETMYLLNTPQNSRMMWLPCALKSMSSIEQQDAQEYYSKILDQIDKEAINRRNLASKSNGLSGLLDVSDLVETPDTKAAADNKLQNPLEGLIAQRVGCLQCGHSDGISLIPFNNLTLPLGRYNTYHISELLDEYSKLEFIEGVQCPKCTLLRAQANLKRMLSQNEASPLVPVLTSRLAAVEEALANDDFADETLIKKCSLSKNLWESTTKSKQTAIARPPKAFAIHVNRSVFDEYSGAMYKNTAQVRFPVGLDLGPWCVNELASENLESKQEGEAKEIPVPDSIADPRSSMLPPQPTSSYVYPKPSDWQYELRAAVIHHGRHENGHYICYRKYPPTHNPTKPSEPQSKPSFPGWWELSDDDVDRVSDRTVFHQGQVFMLFYELITESSGKDLADLNIACRTPLPADDDDIFADAEEDQQVAPGEPTLNFEQGHVLNEAINISLPDDSDNSDSLSSDDGAPTPKVSQAPQPVLPKMWTGLVSKEESEEGLDRAVRVVDVV</sequence>
<feature type="region of interest" description="Disordered" evidence="8">
    <location>
        <begin position="607"/>
        <end position="639"/>
    </location>
</feature>
<keyword evidence="4" id="KW-0645">Protease</keyword>
<dbReference type="SUPFAM" id="SSF54001">
    <property type="entry name" value="Cysteine proteinases"/>
    <property type="match status" value="1"/>
</dbReference>
<feature type="region of interest" description="Disordered" evidence="8">
    <location>
        <begin position="434"/>
        <end position="462"/>
    </location>
</feature>
<keyword evidence="11" id="KW-1185">Reference proteome</keyword>
<evidence type="ECO:0000256" key="5">
    <source>
        <dbReference type="ARBA" id="ARBA00022786"/>
    </source>
</evidence>
<comment type="catalytic activity">
    <reaction evidence="1">
        <text>Thiol-dependent hydrolysis of ester, thioester, amide, peptide and isopeptide bonds formed by the C-terminal Gly of ubiquitin (a 76-residue protein attached to proteins as an intracellular targeting signal).</text>
        <dbReference type="EC" id="3.4.19.12"/>
    </reaction>
</comment>
<dbReference type="InterPro" id="IPR050164">
    <property type="entry name" value="Peptidase_C19"/>
</dbReference>
<evidence type="ECO:0000256" key="3">
    <source>
        <dbReference type="ARBA" id="ARBA00012759"/>
    </source>
</evidence>
<evidence type="ECO:0000256" key="2">
    <source>
        <dbReference type="ARBA" id="ARBA00009085"/>
    </source>
</evidence>
<dbReference type="GO" id="GO:0005829">
    <property type="term" value="C:cytosol"/>
    <property type="evidence" value="ECO:0007669"/>
    <property type="project" value="TreeGrafter"/>
</dbReference>
<dbReference type="Gene3D" id="3.90.70.10">
    <property type="entry name" value="Cysteine proteinases"/>
    <property type="match status" value="1"/>
</dbReference>
<proteinExistence type="inferred from homology"/>
<organism evidence="10 11">
    <name type="scientific">Microthyrium microscopicum</name>
    <dbReference type="NCBI Taxonomy" id="703497"/>
    <lineage>
        <taxon>Eukaryota</taxon>
        <taxon>Fungi</taxon>
        <taxon>Dikarya</taxon>
        <taxon>Ascomycota</taxon>
        <taxon>Pezizomycotina</taxon>
        <taxon>Dothideomycetes</taxon>
        <taxon>Dothideomycetes incertae sedis</taxon>
        <taxon>Microthyriales</taxon>
        <taxon>Microthyriaceae</taxon>
        <taxon>Microthyrium</taxon>
    </lineage>
</organism>
<evidence type="ECO:0000259" key="9">
    <source>
        <dbReference type="PROSITE" id="PS50235"/>
    </source>
</evidence>
<keyword evidence="7" id="KW-0788">Thiol protease</keyword>
<evidence type="ECO:0000256" key="4">
    <source>
        <dbReference type="ARBA" id="ARBA00022670"/>
    </source>
</evidence>
<keyword evidence="5" id="KW-0833">Ubl conjugation pathway</keyword>
<dbReference type="GO" id="GO:0006508">
    <property type="term" value="P:proteolysis"/>
    <property type="evidence" value="ECO:0007669"/>
    <property type="project" value="UniProtKB-KW"/>
</dbReference>
<dbReference type="EC" id="3.4.19.12" evidence="3"/>
<evidence type="ECO:0000256" key="8">
    <source>
        <dbReference type="SAM" id="MobiDB-lite"/>
    </source>
</evidence>
<feature type="compositionally biased region" description="Basic and acidic residues" evidence="8">
    <location>
        <begin position="434"/>
        <end position="445"/>
    </location>
</feature>
<reference evidence="10" key="1">
    <citation type="journal article" date="2020" name="Stud. Mycol.">
        <title>101 Dothideomycetes genomes: a test case for predicting lifestyles and emergence of pathogens.</title>
        <authorList>
            <person name="Haridas S."/>
            <person name="Albert R."/>
            <person name="Binder M."/>
            <person name="Bloem J."/>
            <person name="Labutti K."/>
            <person name="Salamov A."/>
            <person name="Andreopoulos B."/>
            <person name="Baker S."/>
            <person name="Barry K."/>
            <person name="Bills G."/>
            <person name="Bluhm B."/>
            <person name="Cannon C."/>
            <person name="Castanera R."/>
            <person name="Culley D."/>
            <person name="Daum C."/>
            <person name="Ezra D."/>
            <person name="Gonzalez J."/>
            <person name="Henrissat B."/>
            <person name="Kuo A."/>
            <person name="Liang C."/>
            <person name="Lipzen A."/>
            <person name="Lutzoni F."/>
            <person name="Magnuson J."/>
            <person name="Mondo S."/>
            <person name="Nolan M."/>
            <person name="Ohm R."/>
            <person name="Pangilinan J."/>
            <person name="Park H.-J."/>
            <person name="Ramirez L."/>
            <person name="Alfaro M."/>
            <person name="Sun H."/>
            <person name="Tritt A."/>
            <person name="Yoshinaga Y."/>
            <person name="Zwiers L.-H."/>
            <person name="Turgeon B."/>
            <person name="Goodwin S."/>
            <person name="Spatafora J."/>
            <person name="Crous P."/>
            <person name="Grigoriev I."/>
        </authorList>
    </citation>
    <scope>NUCLEOTIDE SEQUENCE</scope>
    <source>
        <strain evidence="10">CBS 115976</strain>
    </source>
</reference>
<dbReference type="GO" id="GO:0005634">
    <property type="term" value="C:nucleus"/>
    <property type="evidence" value="ECO:0007669"/>
    <property type="project" value="TreeGrafter"/>
</dbReference>
<dbReference type="EMBL" id="MU004238">
    <property type="protein sequence ID" value="KAF2667057.1"/>
    <property type="molecule type" value="Genomic_DNA"/>
</dbReference>